<organism evidence="1 2">
    <name type="scientific">Roseiarcus fermentans</name>
    <dbReference type="NCBI Taxonomy" id="1473586"/>
    <lineage>
        <taxon>Bacteria</taxon>
        <taxon>Pseudomonadati</taxon>
        <taxon>Pseudomonadota</taxon>
        <taxon>Alphaproteobacteria</taxon>
        <taxon>Hyphomicrobiales</taxon>
        <taxon>Roseiarcaceae</taxon>
        <taxon>Roseiarcus</taxon>
    </lineage>
</organism>
<reference evidence="1 2" key="1">
    <citation type="submission" date="2018-06" db="EMBL/GenBank/DDBJ databases">
        <title>Genomic Encyclopedia of Type Strains, Phase IV (KMG-IV): sequencing the most valuable type-strain genomes for metagenomic binning, comparative biology and taxonomic classification.</title>
        <authorList>
            <person name="Goeker M."/>
        </authorList>
    </citation>
    <scope>NUCLEOTIDE SEQUENCE [LARGE SCALE GENOMIC DNA]</scope>
    <source>
        <strain evidence="1 2">DSM 24875</strain>
    </source>
</reference>
<proteinExistence type="predicted"/>
<name>A0A366EFH7_9HYPH</name>
<sequence length="80" mass="7926">MAERMTSPAEARTLAAVFGAAIGDLRRGGFDDGQIGAAMIGIGGGLTIAAYGERGLDDVLAALVAAARGGGQVVQPGRLQ</sequence>
<dbReference type="AlphaFoldDB" id="A0A366EFH7"/>
<dbReference type="RefSeq" id="WP_147262980.1">
    <property type="nucleotide sequence ID" value="NZ_QNRK01000059.1"/>
</dbReference>
<evidence type="ECO:0000313" key="1">
    <source>
        <dbReference type="EMBL" id="RBP01078.1"/>
    </source>
</evidence>
<comment type="caution">
    <text evidence="1">The sequence shown here is derived from an EMBL/GenBank/DDBJ whole genome shotgun (WGS) entry which is preliminary data.</text>
</comment>
<protein>
    <submittedName>
        <fullName evidence="1">Uncharacterized protein</fullName>
    </submittedName>
</protein>
<keyword evidence="2" id="KW-1185">Reference proteome</keyword>
<gene>
    <name evidence="1" type="ORF">DFR50_15923</name>
</gene>
<dbReference type="Proteomes" id="UP000253529">
    <property type="component" value="Unassembled WGS sequence"/>
</dbReference>
<accession>A0A366EFH7</accession>
<dbReference type="EMBL" id="QNRK01000059">
    <property type="protein sequence ID" value="RBP01078.1"/>
    <property type="molecule type" value="Genomic_DNA"/>
</dbReference>
<evidence type="ECO:0000313" key="2">
    <source>
        <dbReference type="Proteomes" id="UP000253529"/>
    </source>
</evidence>